<protein>
    <submittedName>
        <fullName evidence="3">Uncharacterized protein</fullName>
    </submittedName>
</protein>
<dbReference type="EMBL" id="CAJGYO010000804">
    <property type="protein sequence ID" value="CAD6343619.1"/>
    <property type="molecule type" value="Genomic_DNA"/>
</dbReference>
<proteinExistence type="predicted"/>
<accession>A0A811SLE6</accession>
<evidence type="ECO:0000256" key="1">
    <source>
        <dbReference type="SAM" id="MobiDB-lite"/>
    </source>
</evidence>
<organism evidence="3 4">
    <name type="scientific">Miscanthus lutarioriparius</name>
    <dbReference type="NCBI Taxonomy" id="422564"/>
    <lineage>
        <taxon>Eukaryota</taxon>
        <taxon>Viridiplantae</taxon>
        <taxon>Streptophyta</taxon>
        <taxon>Embryophyta</taxon>
        <taxon>Tracheophyta</taxon>
        <taxon>Spermatophyta</taxon>
        <taxon>Magnoliopsida</taxon>
        <taxon>Liliopsida</taxon>
        <taxon>Poales</taxon>
        <taxon>Poaceae</taxon>
        <taxon>PACMAD clade</taxon>
        <taxon>Panicoideae</taxon>
        <taxon>Andropogonodae</taxon>
        <taxon>Andropogoneae</taxon>
        <taxon>Saccharinae</taxon>
        <taxon>Miscanthus</taxon>
    </lineage>
</organism>
<comment type="caution">
    <text evidence="3">The sequence shown here is derived from an EMBL/GenBank/DDBJ whole genome shotgun (WGS) entry which is preliminary data.</text>
</comment>
<feature type="signal peptide" evidence="2">
    <location>
        <begin position="1"/>
        <end position="25"/>
    </location>
</feature>
<dbReference type="Proteomes" id="UP000604825">
    <property type="component" value="Unassembled WGS sequence"/>
</dbReference>
<name>A0A811SLE6_9POAL</name>
<evidence type="ECO:0000313" key="4">
    <source>
        <dbReference type="Proteomes" id="UP000604825"/>
    </source>
</evidence>
<feature type="compositionally biased region" description="Low complexity" evidence="1">
    <location>
        <begin position="66"/>
        <end position="84"/>
    </location>
</feature>
<feature type="chain" id="PRO_5032903011" evidence="2">
    <location>
        <begin position="26"/>
        <end position="91"/>
    </location>
</feature>
<keyword evidence="2" id="KW-0732">Signal</keyword>
<feature type="region of interest" description="Disordered" evidence="1">
    <location>
        <begin position="66"/>
        <end position="91"/>
    </location>
</feature>
<evidence type="ECO:0000313" key="3">
    <source>
        <dbReference type="EMBL" id="CAD6343619.1"/>
    </source>
</evidence>
<sequence length="91" mass="9458">MACRAVAALLTLAAVLIGFLTPVTPAKTAHGFRATLARVHQHPGNYSAAARRDARRLALLSYRAPAEGAATSTSTSTSTISASSHHGLLYN</sequence>
<keyword evidence="4" id="KW-1185">Reference proteome</keyword>
<dbReference type="AlphaFoldDB" id="A0A811SLE6"/>
<evidence type="ECO:0000256" key="2">
    <source>
        <dbReference type="SAM" id="SignalP"/>
    </source>
</evidence>
<gene>
    <name evidence="3" type="ORF">NCGR_LOCUS67716</name>
</gene>
<reference evidence="3" key="1">
    <citation type="submission" date="2020-10" db="EMBL/GenBank/DDBJ databases">
        <authorList>
            <person name="Han B."/>
            <person name="Lu T."/>
            <person name="Zhao Q."/>
            <person name="Huang X."/>
            <person name="Zhao Y."/>
        </authorList>
    </citation>
    <scope>NUCLEOTIDE SEQUENCE</scope>
</reference>